<gene>
    <name evidence="1" type="ORF">LEP1GSC081_3348</name>
</gene>
<name>A0A0E2B4A4_9LEPT</name>
<dbReference type="Proteomes" id="UP000006253">
    <property type="component" value="Unassembled WGS sequence"/>
</dbReference>
<protein>
    <submittedName>
        <fullName evidence="1">Uncharacterized protein</fullName>
    </submittedName>
</protein>
<evidence type="ECO:0000313" key="2">
    <source>
        <dbReference type="Proteomes" id="UP000006253"/>
    </source>
</evidence>
<comment type="caution">
    <text evidence="1">The sequence shown here is derived from an EMBL/GenBank/DDBJ whole genome shotgun (WGS) entry which is preliminary data.</text>
</comment>
<dbReference type="EMBL" id="AHMY02000040">
    <property type="protein sequence ID" value="EKO15644.1"/>
    <property type="molecule type" value="Genomic_DNA"/>
</dbReference>
<sequence>MTFNLNIKYFFSSVGFLLFLIGSGLGSQETKSCFTSYPEVIVRDSPSLSGKKIHVIKQSTPLEILERSSTLEETKIRNRKVQSDWVKISDGWIFGGLIRCIPKIFFAHPISYHEKELPFSPSDPTDWIAIYLQQEGYLRKQISIDLKREYDAVVDENEKIKTGYKVNAIDNPIVLIKGITFKKGNFPAISKKVPLELEFGKSYNFTFGKDSYRITSKGKPVQSSGINDYQLILRKNEKEMIIDSLVYRTEKPILVFAGDIDGDGELDFIFDLKDHYNVSNEYLYISSEKINDFFIVPVAANRNTGC</sequence>
<dbReference type="RefSeq" id="WP_004765371.1">
    <property type="nucleotide sequence ID" value="NZ_AHMY02000040.1"/>
</dbReference>
<evidence type="ECO:0000313" key="1">
    <source>
        <dbReference type="EMBL" id="EKO15644.1"/>
    </source>
</evidence>
<organism evidence="1 2">
    <name type="scientific">Leptospira kirschneri str. H1</name>
    <dbReference type="NCBI Taxonomy" id="1049966"/>
    <lineage>
        <taxon>Bacteria</taxon>
        <taxon>Pseudomonadati</taxon>
        <taxon>Spirochaetota</taxon>
        <taxon>Spirochaetia</taxon>
        <taxon>Leptospirales</taxon>
        <taxon>Leptospiraceae</taxon>
        <taxon>Leptospira</taxon>
    </lineage>
</organism>
<accession>A0A0E2B4A4</accession>
<reference evidence="1 2" key="1">
    <citation type="submission" date="2012-10" db="EMBL/GenBank/DDBJ databases">
        <authorList>
            <person name="Harkins D.M."/>
            <person name="Durkin A.S."/>
            <person name="Brinkac L.M."/>
            <person name="Selengut J.D."/>
            <person name="Sanka R."/>
            <person name="DePew J."/>
            <person name="Purushe J."/>
            <person name="Peacock S.J."/>
            <person name="Thaipadungpanit J."/>
            <person name="Wuthiekanun V.W."/>
            <person name="Day N.P."/>
            <person name="Vinetz J.M."/>
            <person name="Sutton G.G."/>
            <person name="Nelson W.C."/>
            <person name="Fouts D.E."/>
        </authorList>
    </citation>
    <scope>NUCLEOTIDE SEQUENCE [LARGE SCALE GENOMIC DNA]</scope>
    <source>
        <strain evidence="1 2">H1</strain>
    </source>
</reference>
<dbReference type="AlphaFoldDB" id="A0A0E2B4A4"/>
<proteinExistence type="predicted"/>